<keyword evidence="2" id="KW-0472">Membrane</keyword>
<accession>A0A7H8R1X2</accession>
<dbReference type="GeneID" id="55994294"/>
<keyword evidence="5" id="KW-1185">Reference proteome</keyword>
<evidence type="ECO:0000313" key="4">
    <source>
        <dbReference type="EMBL" id="QKX59661.1"/>
    </source>
</evidence>
<feature type="domain" description="Rhodopsin" evidence="3">
    <location>
        <begin position="32"/>
        <end position="171"/>
    </location>
</feature>
<protein>
    <recommendedName>
        <fullName evidence="3">Rhodopsin domain-containing protein</fullName>
    </recommendedName>
</protein>
<dbReference type="KEGG" id="trg:TRUGW13939_06801"/>
<dbReference type="OrthoDB" id="3918601at2759"/>
<dbReference type="InterPro" id="IPR049326">
    <property type="entry name" value="Rhodopsin_dom_fungi"/>
</dbReference>
<dbReference type="Pfam" id="PF20684">
    <property type="entry name" value="Fung_rhodopsin"/>
    <property type="match status" value="1"/>
</dbReference>
<evidence type="ECO:0000256" key="1">
    <source>
        <dbReference type="SAM" id="MobiDB-lite"/>
    </source>
</evidence>
<feature type="transmembrane region" description="Helical" evidence="2">
    <location>
        <begin position="92"/>
        <end position="113"/>
    </location>
</feature>
<dbReference type="Proteomes" id="UP000509510">
    <property type="component" value="Chromosome IV"/>
</dbReference>
<feature type="region of interest" description="Disordered" evidence="1">
    <location>
        <begin position="221"/>
        <end position="247"/>
    </location>
</feature>
<name>A0A7H8R1X2_TALRU</name>
<dbReference type="EMBL" id="CP055901">
    <property type="protein sequence ID" value="QKX59661.1"/>
    <property type="molecule type" value="Genomic_DNA"/>
</dbReference>
<evidence type="ECO:0000259" key="3">
    <source>
        <dbReference type="Pfam" id="PF20684"/>
    </source>
</evidence>
<keyword evidence="2" id="KW-1133">Transmembrane helix</keyword>
<dbReference type="AlphaFoldDB" id="A0A7H8R1X2"/>
<sequence length="274" mass="30498">MSAENTADNPGRIVFVISWFLFCVLWLTVGTRMVTRWTLTRRFEGDDIVTWIALLLGSAQIAAVTVAVYNGLGQNIATLSASQISHFQQSLYASDILSVWTLGLSKIAVLLLLVQVTPIESHLRLAFGVGIFVLLWALSAFLVVAFECHLPHAWQFIGNQCVNRNLSIVTSCVPYLKPFYLGLESGLMQSNDPLRTNSRKFMSAYTYSDAYAYAYHRHKPDPIARESSGSNGKGPSPERDNTVDSDHDSVIELYDLSDYLDEGHADEDNLMTHS</sequence>
<feature type="transmembrane region" description="Helical" evidence="2">
    <location>
        <begin position="12"/>
        <end position="29"/>
    </location>
</feature>
<proteinExistence type="predicted"/>
<dbReference type="RefSeq" id="XP_035345838.1">
    <property type="nucleotide sequence ID" value="XM_035489945.1"/>
</dbReference>
<evidence type="ECO:0000256" key="2">
    <source>
        <dbReference type="SAM" id="Phobius"/>
    </source>
</evidence>
<keyword evidence="2" id="KW-0812">Transmembrane</keyword>
<gene>
    <name evidence="4" type="ORF">TRUGW13939_06801</name>
</gene>
<dbReference type="PANTHER" id="PTHR38794:SF1">
    <property type="entry name" value="INTEGRAL MEMBRANE PROTEIN"/>
    <property type="match status" value="1"/>
</dbReference>
<reference evidence="5" key="1">
    <citation type="submission" date="2020-06" db="EMBL/GenBank/DDBJ databases">
        <title>A chromosome-scale genome assembly of Talaromyces rugulosus W13939.</title>
        <authorList>
            <person name="Wang B."/>
            <person name="Guo L."/>
            <person name="Ye K."/>
            <person name="Wang L."/>
        </authorList>
    </citation>
    <scope>NUCLEOTIDE SEQUENCE [LARGE SCALE GENOMIC DNA]</scope>
    <source>
        <strain evidence="5">W13939</strain>
    </source>
</reference>
<feature type="compositionally biased region" description="Basic and acidic residues" evidence="1">
    <location>
        <begin position="236"/>
        <end position="247"/>
    </location>
</feature>
<feature type="transmembrane region" description="Helical" evidence="2">
    <location>
        <begin position="49"/>
        <end position="72"/>
    </location>
</feature>
<dbReference type="PANTHER" id="PTHR38794">
    <property type="entry name" value="INTEGRAL MEMBRANE PROTEIN"/>
    <property type="match status" value="1"/>
</dbReference>
<evidence type="ECO:0000313" key="5">
    <source>
        <dbReference type="Proteomes" id="UP000509510"/>
    </source>
</evidence>
<organism evidence="4 5">
    <name type="scientific">Talaromyces rugulosus</name>
    <name type="common">Penicillium rugulosum</name>
    <dbReference type="NCBI Taxonomy" id="121627"/>
    <lineage>
        <taxon>Eukaryota</taxon>
        <taxon>Fungi</taxon>
        <taxon>Dikarya</taxon>
        <taxon>Ascomycota</taxon>
        <taxon>Pezizomycotina</taxon>
        <taxon>Eurotiomycetes</taxon>
        <taxon>Eurotiomycetidae</taxon>
        <taxon>Eurotiales</taxon>
        <taxon>Trichocomaceae</taxon>
        <taxon>Talaromyces</taxon>
        <taxon>Talaromyces sect. Islandici</taxon>
    </lineage>
</organism>
<feature type="transmembrane region" description="Helical" evidence="2">
    <location>
        <begin position="125"/>
        <end position="146"/>
    </location>
</feature>